<evidence type="ECO:0000313" key="3">
    <source>
        <dbReference type="EMBL" id="WAR27876.1"/>
    </source>
</evidence>
<dbReference type="PANTHER" id="PTHR47915:SF1">
    <property type="entry name" value="SI:DKEY-19B23.7"/>
    <property type="match status" value="1"/>
</dbReference>
<evidence type="ECO:0000256" key="1">
    <source>
        <dbReference type="SAM" id="MobiDB-lite"/>
    </source>
</evidence>
<dbReference type="PANTHER" id="PTHR47915">
    <property type="entry name" value="SI:DKEY-19B23.7"/>
    <property type="match status" value="1"/>
</dbReference>
<evidence type="ECO:0000259" key="2">
    <source>
        <dbReference type="Pfam" id="PF25377"/>
    </source>
</evidence>
<feature type="compositionally biased region" description="Low complexity" evidence="1">
    <location>
        <begin position="200"/>
        <end position="214"/>
    </location>
</feature>
<name>A0ABY7G4C4_MYAAR</name>
<feature type="non-terminal residue" evidence="3">
    <location>
        <position position="241"/>
    </location>
</feature>
<feature type="compositionally biased region" description="Polar residues" evidence="1">
    <location>
        <begin position="219"/>
        <end position="241"/>
    </location>
</feature>
<sequence>MDHSQEEASLKKKLQGFLTEMLKLGTVKGFKHFAMYMRGREEMVLSVVNTPQALSSSLPSNPVSIQSDHRKMRSLMLSMRSQVILSTHGVKDVGLPPASPSEEESLPTRLVKLTGESREKDCPLKLKSTLKWKDNEVFVWDIIAELVKLCTYPAPRNPFEIDFNYFNLLPLQEKVLASASMHFAALESLVKEQGLPILKQQQQQQQQQRSQPSQELGRTRTSSYNYPQSVPAPQTYQTNAP</sequence>
<dbReference type="EMBL" id="CP111026">
    <property type="protein sequence ID" value="WAR27876.1"/>
    <property type="molecule type" value="Genomic_DNA"/>
</dbReference>
<evidence type="ECO:0000313" key="4">
    <source>
        <dbReference type="Proteomes" id="UP001164746"/>
    </source>
</evidence>
<organism evidence="3 4">
    <name type="scientific">Mya arenaria</name>
    <name type="common">Soft-shell clam</name>
    <dbReference type="NCBI Taxonomy" id="6604"/>
    <lineage>
        <taxon>Eukaryota</taxon>
        <taxon>Metazoa</taxon>
        <taxon>Spiralia</taxon>
        <taxon>Lophotrochozoa</taxon>
        <taxon>Mollusca</taxon>
        <taxon>Bivalvia</taxon>
        <taxon>Autobranchia</taxon>
        <taxon>Heteroconchia</taxon>
        <taxon>Euheterodonta</taxon>
        <taxon>Imparidentia</taxon>
        <taxon>Neoheterodontei</taxon>
        <taxon>Myida</taxon>
        <taxon>Myoidea</taxon>
        <taxon>Myidae</taxon>
        <taxon>Mya</taxon>
    </lineage>
</organism>
<keyword evidence="4" id="KW-1185">Reference proteome</keyword>
<protein>
    <recommendedName>
        <fullName evidence="2">DUF7886 domain-containing protein</fullName>
    </recommendedName>
</protein>
<reference evidence="3" key="1">
    <citation type="submission" date="2022-11" db="EMBL/GenBank/DDBJ databases">
        <title>Centuries of genome instability and evolution in soft-shell clam transmissible cancer (bioRxiv).</title>
        <authorList>
            <person name="Hart S.F.M."/>
            <person name="Yonemitsu M.A."/>
            <person name="Giersch R.M."/>
            <person name="Beal B.F."/>
            <person name="Arriagada G."/>
            <person name="Davis B.W."/>
            <person name="Ostrander E.A."/>
            <person name="Goff S.P."/>
            <person name="Metzger M.J."/>
        </authorList>
    </citation>
    <scope>NUCLEOTIDE SEQUENCE</scope>
    <source>
        <strain evidence="3">MELC-2E11</strain>
        <tissue evidence="3">Siphon/mantle</tissue>
    </source>
</reference>
<gene>
    <name evidence="3" type="ORF">MAR_013580</name>
</gene>
<proteinExistence type="predicted"/>
<accession>A0ABY7G4C4</accession>
<feature type="region of interest" description="Disordered" evidence="1">
    <location>
        <begin position="200"/>
        <end position="241"/>
    </location>
</feature>
<dbReference type="Pfam" id="PF25377">
    <property type="entry name" value="DUF7886"/>
    <property type="match status" value="1"/>
</dbReference>
<dbReference type="Proteomes" id="UP001164746">
    <property type="component" value="Chromosome 15"/>
</dbReference>
<feature type="domain" description="DUF7886" evidence="2">
    <location>
        <begin position="107"/>
        <end position="191"/>
    </location>
</feature>
<dbReference type="InterPro" id="IPR057208">
    <property type="entry name" value="DUF7886"/>
</dbReference>